<reference evidence="2 3" key="1">
    <citation type="submission" date="2013-11" db="EMBL/GenBank/DDBJ databases">
        <title>The Damaraland mole rat (Fukomys damarensis) genome and evolution of African mole rats.</title>
        <authorList>
            <person name="Gladyshev V.N."/>
            <person name="Fang X."/>
        </authorList>
    </citation>
    <scope>NUCLEOTIDE SEQUENCE [LARGE SCALE GENOMIC DNA]</scope>
    <source>
        <tissue evidence="2">Liver</tissue>
    </source>
</reference>
<dbReference type="GO" id="GO:0007229">
    <property type="term" value="P:integrin-mediated signaling pathway"/>
    <property type="evidence" value="ECO:0007669"/>
    <property type="project" value="InterPro"/>
</dbReference>
<gene>
    <name evidence="2" type="ORF">H920_06322</name>
</gene>
<dbReference type="EMBL" id="KN122191">
    <property type="protein sequence ID" value="KFO32219.1"/>
    <property type="molecule type" value="Genomic_DNA"/>
</dbReference>
<organism evidence="2 3">
    <name type="scientific">Fukomys damarensis</name>
    <name type="common">Damaraland mole rat</name>
    <name type="synonym">Cryptomys damarensis</name>
    <dbReference type="NCBI Taxonomy" id="885580"/>
    <lineage>
        <taxon>Eukaryota</taxon>
        <taxon>Metazoa</taxon>
        <taxon>Chordata</taxon>
        <taxon>Craniata</taxon>
        <taxon>Vertebrata</taxon>
        <taxon>Euteleostomi</taxon>
        <taxon>Mammalia</taxon>
        <taxon>Eutheria</taxon>
        <taxon>Euarchontoglires</taxon>
        <taxon>Glires</taxon>
        <taxon>Rodentia</taxon>
        <taxon>Hystricomorpha</taxon>
        <taxon>Bathyergidae</taxon>
        <taxon>Fukomys</taxon>
    </lineage>
</organism>
<dbReference type="Pfam" id="PF18124">
    <property type="entry name" value="Kindlin_2_N"/>
    <property type="match status" value="1"/>
</dbReference>
<dbReference type="InterPro" id="IPR040790">
    <property type="entry name" value="Kindlin_2_N"/>
</dbReference>
<evidence type="ECO:0000313" key="3">
    <source>
        <dbReference type="Proteomes" id="UP000028990"/>
    </source>
</evidence>
<sequence>MRSKPEKIFCILNWSTDSDLPVMVFLVSFGYQIMALLKNIPQQPLQEMQKDFFEKAPKCWDYSSSGIGDQMHLELAGLLAEFFCRGGGLVPFSGTALVLVSPEKQYRCEPVKEPYTPSQLPSCQPWAGNGRSHGSGLDKDGQWLLCRCVGTEHHVMDLIHNVPGVIRVTQEVHIGGLMFKLVEKSHVKKDWSDQTPWFQGGKKEDLIGIAYSRLVRMDASTGDVIKTWRFSNMKQWNVNWEI</sequence>
<dbReference type="Gene3D" id="3.10.20.90">
    <property type="entry name" value="Phosphatidylinositol 3-kinase Catalytic Subunit, Chain A, domain 1"/>
    <property type="match status" value="1"/>
</dbReference>
<keyword evidence="3" id="KW-1185">Reference proteome</keyword>
<evidence type="ECO:0000313" key="2">
    <source>
        <dbReference type="EMBL" id="KFO32219.1"/>
    </source>
</evidence>
<protein>
    <submittedName>
        <fullName evidence="2">Fermitin family like protein 2</fullName>
    </submittedName>
</protein>
<dbReference type="SUPFAM" id="SSF50729">
    <property type="entry name" value="PH domain-like"/>
    <property type="match status" value="1"/>
</dbReference>
<name>A0A091DJE9_FUKDA</name>
<dbReference type="AlphaFoldDB" id="A0A091DJE9"/>
<dbReference type="Proteomes" id="UP000028990">
    <property type="component" value="Unassembled WGS sequence"/>
</dbReference>
<dbReference type="PANTHER" id="PTHR16160:SF11">
    <property type="entry name" value="FERMITIN FAMILY HOMOLOG 2"/>
    <property type="match status" value="1"/>
</dbReference>
<dbReference type="InterPro" id="IPR037843">
    <property type="entry name" value="Kindlin/fermitin"/>
</dbReference>
<dbReference type="GO" id="GO:0007160">
    <property type="term" value="P:cell-matrix adhesion"/>
    <property type="evidence" value="ECO:0007669"/>
    <property type="project" value="TreeGrafter"/>
</dbReference>
<dbReference type="GO" id="GO:0005178">
    <property type="term" value="F:integrin binding"/>
    <property type="evidence" value="ECO:0007669"/>
    <property type="project" value="TreeGrafter"/>
</dbReference>
<proteinExistence type="predicted"/>
<dbReference type="GO" id="GO:0005925">
    <property type="term" value="C:focal adhesion"/>
    <property type="evidence" value="ECO:0007669"/>
    <property type="project" value="TreeGrafter"/>
</dbReference>
<evidence type="ECO:0000259" key="1">
    <source>
        <dbReference type="Pfam" id="PF18124"/>
    </source>
</evidence>
<accession>A0A091DJE9</accession>
<feature type="domain" description="Kindlin-2 N-terminal" evidence="1">
    <location>
        <begin position="160"/>
        <end position="200"/>
    </location>
</feature>
<dbReference type="PANTHER" id="PTHR16160">
    <property type="entry name" value="FERMITIN 2-RELATED"/>
    <property type="match status" value="1"/>
</dbReference>